<dbReference type="PANTHER" id="PTHR15076">
    <property type="entry name" value="CD99/MIC2 PROTEIN RELATED"/>
    <property type="match status" value="1"/>
</dbReference>
<feature type="compositionally biased region" description="Gly residues" evidence="7">
    <location>
        <begin position="87"/>
        <end position="120"/>
    </location>
</feature>
<accession>A0ABQ7T5Y5</accession>
<evidence type="ECO:0000256" key="7">
    <source>
        <dbReference type="SAM" id="MobiDB-lite"/>
    </source>
</evidence>
<dbReference type="PANTHER" id="PTHR15076:SF15">
    <property type="entry name" value="CD99 ANTIGEN"/>
    <property type="match status" value="1"/>
</dbReference>
<name>A0ABQ7T5Y5_PHRPL</name>
<feature type="compositionally biased region" description="Basic and acidic residues" evidence="7">
    <location>
        <begin position="39"/>
        <end position="49"/>
    </location>
</feature>
<protein>
    <recommendedName>
        <fullName evidence="11">Glycoprotein Xg</fullName>
    </recommendedName>
</protein>
<keyword evidence="4" id="KW-0732">Signal</keyword>
<feature type="transmembrane region" description="Helical" evidence="8">
    <location>
        <begin position="157"/>
        <end position="179"/>
    </location>
</feature>
<evidence type="ECO:0000313" key="9">
    <source>
        <dbReference type="EMBL" id="KAH0624668.1"/>
    </source>
</evidence>
<keyword evidence="10" id="KW-1185">Reference proteome</keyword>
<reference evidence="9 10" key="1">
    <citation type="journal article" date="2022" name="Gigascience">
        <title>A chromosome-level genome assembly and annotation of the desert horned lizard, Phrynosoma platyrhinos, provides insight into chromosomal rearrangements among reptiles.</title>
        <authorList>
            <person name="Koochekian N."/>
            <person name="Ascanio A."/>
            <person name="Farleigh K."/>
            <person name="Card D.C."/>
            <person name="Schield D.R."/>
            <person name="Castoe T.A."/>
            <person name="Jezkova T."/>
        </authorList>
    </citation>
    <scope>NUCLEOTIDE SEQUENCE [LARGE SCALE GENOMIC DNA]</scope>
    <source>
        <strain evidence="9">NK-2021</strain>
    </source>
</reference>
<evidence type="ECO:0000256" key="3">
    <source>
        <dbReference type="ARBA" id="ARBA00022692"/>
    </source>
</evidence>
<organism evidence="9 10">
    <name type="scientific">Phrynosoma platyrhinos</name>
    <name type="common">Desert horned lizard</name>
    <dbReference type="NCBI Taxonomy" id="52577"/>
    <lineage>
        <taxon>Eukaryota</taxon>
        <taxon>Metazoa</taxon>
        <taxon>Chordata</taxon>
        <taxon>Craniata</taxon>
        <taxon>Vertebrata</taxon>
        <taxon>Euteleostomi</taxon>
        <taxon>Lepidosauria</taxon>
        <taxon>Squamata</taxon>
        <taxon>Bifurcata</taxon>
        <taxon>Unidentata</taxon>
        <taxon>Episquamata</taxon>
        <taxon>Toxicofera</taxon>
        <taxon>Iguania</taxon>
        <taxon>Phrynosomatidae</taxon>
        <taxon>Phrynosomatinae</taxon>
        <taxon>Phrynosoma</taxon>
    </lineage>
</organism>
<evidence type="ECO:0000256" key="8">
    <source>
        <dbReference type="SAM" id="Phobius"/>
    </source>
</evidence>
<dbReference type="EMBL" id="JAIPUX010001232">
    <property type="protein sequence ID" value="KAH0624668.1"/>
    <property type="molecule type" value="Genomic_DNA"/>
</dbReference>
<evidence type="ECO:0000256" key="1">
    <source>
        <dbReference type="ARBA" id="ARBA00004479"/>
    </source>
</evidence>
<dbReference type="InterPro" id="IPR022078">
    <property type="entry name" value="CD99L2"/>
</dbReference>
<comment type="similarity">
    <text evidence="2">Belongs to the CD99 family.</text>
</comment>
<evidence type="ECO:0000313" key="10">
    <source>
        <dbReference type="Proteomes" id="UP000826234"/>
    </source>
</evidence>
<proteinExistence type="inferred from homology"/>
<evidence type="ECO:0000256" key="4">
    <source>
        <dbReference type="ARBA" id="ARBA00022729"/>
    </source>
</evidence>
<keyword evidence="5 8" id="KW-1133">Transmembrane helix</keyword>
<keyword evidence="6 8" id="KW-0472">Membrane</keyword>
<feature type="compositionally biased region" description="Polar residues" evidence="7">
    <location>
        <begin position="144"/>
        <end position="153"/>
    </location>
</feature>
<comment type="subcellular location">
    <subcellularLocation>
        <location evidence="1">Membrane</location>
        <topology evidence="1">Single-pass type I membrane protein</topology>
    </subcellularLocation>
</comment>
<evidence type="ECO:0008006" key="11">
    <source>
        <dbReference type="Google" id="ProtNLM"/>
    </source>
</evidence>
<comment type="caution">
    <text evidence="9">The sequence shown here is derived from an EMBL/GenBank/DDBJ whole genome shotgun (WGS) entry which is preliminary data.</text>
</comment>
<evidence type="ECO:0000256" key="6">
    <source>
        <dbReference type="ARBA" id="ARBA00023136"/>
    </source>
</evidence>
<dbReference type="Proteomes" id="UP000826234">
    <property type="component" value="Unassembled WGS sequence"/>
</dbReference>
<sequence length="194" mass="19705">MEHTRPVSRFGDFDLSDALETVTKRPNPATKKPPVGDNPRPHLYPDLRPHAGGQGNEGGNSRPKLYPDLTPYGGYGKDDSDFHLGDALGGGGASNGGGGGGGSIGGGSSSGGHGSVGGHGFSDLDLNDGKPLPPEGERPHISDQGGNTVDSSTTAQITSPVVAVVVLLAVGALAGYTSYKQKRYCFKPRGGAVV</sequence>
<gene>
    <name evidence="9" type="ORF">JD844_032353</name>
</gene>
<keyword evidence="3 8" id="KW-0812">Transmembrane</keyword>
<feature type="region of interest" description="Disordered" evidence="7">
    <location>
        <begin position="1"/>
        <end position="153"/>
    </location>
</feature>
<evidence type="ECO:0000256" key="5">
    <source>
        <dbReference type="ARBA" id="ARBA00022989"/>
    </source>
</evidence>
<evidence type="ECO:0000256" key="2">
    <source>
        <dbReference type="ARBA" id="ARBA00008763"/>
    </source>
</evidence>